<dbReference type="Gene3D" id="3.40.50.150">
    <property type="entry name" value="Vaccinia Virus protein VP39"/>
    <property type="match status" value="1"/>
</dbReference>
<feature type="domain" description="Methyltransferase small" evidence="1">
    <location>
        <begin position="112"/>
        <end position="224"/>
    </location>
</feature>
<dbReference type="PROSITE" id="PS00092">
    <property type="entry name" value="N6_MTASE"/>
    <property type="match status" value="1"/>
</dbReference>
<comment type="caution">
    <text evidence="2">The sequence shown here is derived from an EMBL/GenBank/DDBJ whole genome shotgun (WGS) entry which is preliminary data.</text>
</comment>
<dbReference type="InterPro" id="IPR029063">
    <property type="entry name" value="SAM-dependent_MTases_sf"/>
</dbReference>
<sequence>MLTKFTPDLSVQEIYATGAELTGIMGKSAEGGDVLVHTFKDPVLVTDNYRIGLLHPALRDTLFALYATRPRITEYDGISVVWDFAHRRVWSPSIDTLLIAKTLRQLTPLYPDIQTAIEIGCGSGFFSKYILGKFPHLETMTVNDISPDAIQCAEDNIADSRAIFDVGDGFKALEGKTFDLIVCNPPYIPRPNSVETNPYEGISLLKYLIHDSYKHLNRNGILVVGLSSLSEALIYRDSPTKPVETASEMEVPLKINNILNNPGWLSYLHEHGLTKQEHDGYEYWHRIKTVVLRG</sequence>
<evidence type="ECO:0000313" key="2">
    <source>
        <dbReference type="EMBL" id="OGD79553.1"/>
    </source>
</evidence>
<dbReference type="GO" id="GO:0032259">
    <property type="term" value="P:methylation"/>
    <property type="evidence" value="ECO:0007669"/>
    <property type="project" value="InterPro"/>
</dbReference>
<dbReference type="InterPro" id="IPR007848">
    <property type="entry name" value="Small_mtfrase_dom"/>
</dbReference>
<dbReference type="GO" id="GO:0008170">
    <property type="term" value="F:N-methyltransferase activity"/>
    <property type="evidence" value="ECO:0007669"/>
    <property type="project" value="UniProtKB-ARBA"/>
</dbReference>
<dbReference type="InterPro" id="IPR002052">
    <property type="entry name" value="DNA_methylase_N6_adenine_CS"/>
</dbReference>
<protein>
    <recommendedName>
        <fullName evidence="1">Methyltransferase small domain-containing protein</fullName>
    </recommendedName>
</protein>
<dbReference type="GO" id="GO:0003676">
    <property type="term" value="F:nucleic acid binding"/>
    <property type="evidence" value="ECO:0007669"/>
    <property type="project" value="InterPro"/>
</dbReference>
<name>A0A1F5FIW0_9BACT</name>
<dbReference type="Pfam" id="PF05175">
    <property type="entry name" value="MTS"/>
    <property type="match status" value="1"/>
</dbReference>
<dbReference type="GO" id="GO:0008757">
    <property type="term" value="F:S-adenosylmethionine-dependent methyltransferase activity"/>
    <property type="evidence" value="ECO:0007669"/>
    <property type="project" value="UniProtKB-ARBA"/>
</dbReference>
<dbReference type="SUPFAM" id="SSF53335">
    <property type="entry name" value="S-adenosyl-L-methionine-dependent methyltransferases"/>
    <property type="match status" value="1"/>
</dbReference>
<dbReference type="AlphaFoldDB" id="A0A1F5FIW0"/>
<dbReference type="Proteomes" id="UP000176682">
    <property type="component" value="Unassembled WGS sequence"/>
</dbReference>
<dbReference type="InterPro" id="IPR050320">
    <property type="entry name" value="N5-glutamine_MTase"/>
</dbReference>
<dbReference type="EMBL" id="MFAM01000017">
    <property type="protein sequence ID" value="OGD79553.1"/>
    <property type="molecule type" value="Genomic_DNA"/>
</dbReference>
<organism evidence="2 3">
    <name type="scientific">Candidatus Collierbacteria bacterium RIFOXYB1_FULL_49_13</name>
    <dbReference type="NCBI Taxonomy" id="1817728"/>
    <lineage>
        <taxon>Bacteria</taxon>
        <taxon>Candidatus Collieribacteriota</taxon>
    </lineage>
</organism>
<evidence type="ECO:0000259" key="1">
    <source>
        <dbReference type="Pfam" id="PF05175"/>
    </source>
</evidence>
<evidence type="ECO:0000313" key="3">
    <source>
        <dbReference type="Proteomes" id="UP000176682"/>
    </source>
</evidence>
<dbReference type="PANTHER" id="PTHR18895:SF74">
    <property type="entry name" value="MTRF1L RELEASE FACTOR GLUTAMINE METHYLTRANSFERASE"/>
    <property type="match status" value="1"/>
</dbReference>
<reference evidence="2 3" key="1">
    <citation type="journal article" date="2016" name="Nat. Commun.">
        <title>Thousands of microbial genomes shed light on interconnected biogeochemical processes in an aquifer system.</title>
        <authorList>
            <person name="Anantharaman K."/>
            <person name="Brown C.T."/>
            <person name="Hug L.A."/>
            <person name="Sharon I."/>
            <person name="Castelle C.J."/>
            <person name="Probst A.J."/>
            <person name="Thomas B.C."/>
            <person name="Singh A."/>
            <person name="Wilkins M.J."/>
            <person name="Karaoz U."/>
            <person name="Brodie E.L."/>
            <person name="Williams K.H."/>
            <person name="Hubbard S.S."/>
            <person name="Banfield J.F."/>
        </authorList>
    </citation>
    <scope>NUCLEOTIDE SEQUENCE [LARGE SCALE GENOMIC DNA]</scope>
</reference>
<dbReference type="CDD" id="cd02440">
    <property type="entry name" value="AdoMet_MTases"/>
    <property type="match status" value="1"/>
</dbReference>
<dbReference type="PANTHER" id="PTHR18895">
    <property type="entry name" value="HEMK METHYLTRANSFERASE"/>
    <property type="match status" value="1"/>
</dbReference>
<proteinExistence type="predicted"/>
<gene>
    <name evidence="2" type="ORF">A2368_02330</name>
</gene>
<accession>A0A1F5FIW0</accession>